<sequence>MLLGKLLPFIGLLRAASSTPVDRLLDRRGVVDHDSLNPIPTTVQDTANGRAIARFNPLLHIAHGCQPYTAVDESGNISGGLKPGGKSAGKCGDSSKGQTYARGAAHNGQYGIMYAWYFPKDQPTDNIATGAHRHDWENIVVWINDPAAENPTILGGAASGHGEYKRTDFPPREGDSVKAEYFTEILTNHELQFTGTVGNSYPVLDWDAMSPTMQNALNNADFGSANVPFLDRDFIANLDKAFV</sequence>
<dbReference type="PIRSF" id="PIRSF029958">
    <property type="entry name" value="Necrosis-inducing_protein"/>
    <property type="match status" value="1"/>
</dbReference>
<dbReference type="STRING" id="1173701.A0A066XG51"/>
<evidence type="ECO:0000313" key="4">
    <source>
        <dbReference type="EMBL" id="KDN68148.1"/>
    </source>
</evidence>
<dbReference type="PANTHER" id="PTHR33657">
    <property type="entry name" value="DOMAIN PROTEIN, PUTATIVE (AFU_ORTHOLOGUE AFUA_5G00600)-RELATED"/>
    <property type="match status" value="1"/>
</dbReference>
<reference evidence="5" key="1">
    <citation type="journal article" date="2014" name="Genome Announc.">
        <title>Draft genome sequence of Colletotrichum sublineola, a destructive pathogen of cultivated sorghum.</title>
        <authorList>
            <person name="Baroncelli R."/>
            <person name="Sanz-Martin J.M."/>
            <person name="Rech G.E."/>
            <person name="Sukno S.A."/>
            <person name="Thon M.R."/>
        </authorList>
    </citation>
    <scope>NUCLEOTIDE SEQUENCE [LARGE SCALE GENOMIC DNA]</scope>
    <source>
        <strain evidence="5">TX430BB</strain>
    </source>
</reference>
<dbReference type="EMBL" id="JMSE01000715">
    <property type="protein sequence ID" value="KDN68148.1"/>
    <property type="molecule type" value="Genomic_DNA"/>
</dbReference>
<evidence type="ECO:0000256" key="1">
    <source>
        <dbReference type="ARBA" id="ARBA00009520"/>
    </source>
</evidence>
<accession>A0A066XG51</accession>
<keyword evidence="5" id="KW-1185">Reference proteome</keyword>
<dbReference type="eggNOG" id="ENOG502QRV1">
    <property type="taxonomic scope" value="Eukaryota"/>
</dbReference>
<gene>
    <name evidence="4" type="ORF">CSUB01_12093</name>
</gene>
<evidence type="ECO:0000256" key="2">
    <source>
        <dbReference type="ARBA" id="ARBA00023026"/>
    </source>
</evidence>
<keyword evidence="3" id="KW-0732">Signal</keyword>
<evidence type="ECO:0000313" key="5">
    <source>
        <dbReference type="Proteomes" id="UP000027238"/>
    </source>
</evidence>
<dbReference type="HOGENOM" id="CLU_062263_1_0_1"/>
<protein>
    <submittedName>
        <fullName evidence="4">Putative necrosis inducing protein</fullName>
    </submittedName>
</protein>
<comment type="caution">
    <text evidence="4">The sequence shown here is derived from an EMBL/GenBank/DDBJ whole genome shotgun (WGS) entry which is preliminary data.</text>
</comment>
<proteinExistence type="inferred from homology"/>
<dbReference type="OrthoDB" id="89086at2759"/>
<feature type="signal peptide" evidence="3">
    <location>
        <begin position="1"/>
        <end position="18"/>
    </location>
</feature>
<dbReference type="OMA" id="LPLIAWE"/>
<comment type="similarity">
    <text evidence="1">Belongs to the Necrosis inducing protein (NPP1) family.</text>
</comment>
<organism evidence="4 5">
    <name type="scientific">Colletotrichum sublineola</name>
    <name type="common">Sorghum anthracnose fungus</name>
    <dbReference type="NCBI Taxonomy" id="1173701"/>
    <lineage>
        <taxon>Eukaryota</taxon>
        <taxon>Fungi</taxon>
        <taxon>Dikarya</taxon>
        <taxon>Ascomycota</taxon>
        <taxon>Pezizomycotina</taxon>
        <taxon>Sordariomycetes</taxon>
        <taxon>Hypocreomycetidae</taxon>
        <taxon>Glomerellales</taxon>
        <taxon>Glomerellaceae</taxon>
        <taxon>Colletotrichum</taxon>
        <taxon>Colletotrichum graminicola species complex</taxon>
    </lineage>
</organism>
<dbReference type="AlphaFoldDB" id="A0A066XG51"/>
<feature type="chain" id="PRO_5001634864" evidence="3">
    <location>
        <begin position="19"/>
        <end position="243"/>
    </location>
</feature>
<evidence type="ECO:0000256" key="3">
    <source>
        <dbReference type="SAM" id="SignalP"/>
    </source>
</evidence>
<keyword evidence="2" id="KW-0843">Virulence</keyword>
<dbReference type="InterPro" id="IPR008701">
    <property type="entry name" value="NPP1"/>
</dbReference>
<name>A0A066XG51_COLSU</name>
<dbReference type="PANTHER" id="PTHR33657:SF8">
    <property type="entry name" value="DOMAIN PROTEIN, PUTATIVE (AFU_ORTHOLOGUE AFUA_5G00600)-RELATED"/>
    <property type="match status" value="1"/>
</dbReference>
<dbReference type="Pfam" id="PF05630">
    <property type="entry name" value="NPP1"/>
    <property type="match status" value="1"/>
</dbReference>
<dbReference type="Proteomes" id="UP000027238">
    <property type="component" value="Unassembled WGS sequence"/>
</dbReference>